<accession>A0A559JDJ7</accession>
<dbReference type="GO" id="GO:0016075">
    <property type="term" value="P:rRNA catabolic process"/>
    <property type="evidence" value="ECO:0007669"/>
    <property type="project" value="TreeGrafter"/>
</dbReference>
<dbReference type="GO" id="GO:0006402">
    <property type="term" value="P:mRNA catabolic process"/>
    <property type="evidence" value="ECO:0007669"/>
    <property type="project" value="TreeGrafter"/>
</dbReference>
<evidence type="ECO:0000256" key="2">
    <source>
        <dbReference type="ARBA" id="ARBA00022649"/>
    </source>
</evidence>
<gene>
    <name evidence="4" type="ORF">FPZ45_17015</name>
</gene>
<dbReference type="InterPro" id="IPR003477">
    <property type="entry name" value="PemK-like"/>
</dbReference>
<proteinExistence type="inferred from homology"/>
<comment type="similarity">
    <text evidence="1 3">Belongs to the PemK/MazF family.</text>
</comment>
<dbReference type="OrthoDB" id="9808744at2"/>
<dbReference type="Pfam" id="PF02452">
    <property type="entry name" value="PemK_toxin"/>
    <property type="match status" value="1"/>
</dbReference>
<dbReference type="Gene3D" id="2.30.30.110">
    <property type="match status" value="1"/>
</dbReference>
<keyword evidence="5" id="KW-1185">Reference proteome</keyword>
<dbReference type="EC" id="3.1.-.-" evidence="3"/>
<dbReference type="GO" id="GO:0016787">
    <property type="term" value="F:hydrolase activity"/>
    <property type="evidence" value="ECO:0007669"/>
    <property type="project" value="UniProtKB-KW"/>
</dbReference>
<evidence type="ECO:0000313" key="5">
    <source>
        <dbReference type="Proteomes" id="UP000316330"/>
    </source>
</evidence>
<comment type="caution">
    <text evidence="4">The sequence shown here is derived from an EMBL/GenBank/DDBJ whole genome shotgun (WGS) entry which is preliminary data.</text>
</comment>
<reference evidence="4 5" key="1">
    <citation type="submission" date="2019-07" db="EMBL/GenBank/DDBJ databases">
        <authorList>
            <person name="Kim J."/>
        </authorList>
    </citation>
    <scope>NUCLEOTIDE SEQUENCE [LARGE SCALE GENOMIC DNA]</scope>
    <source>
        <strain evidence="4 5">G13</strain>
    </source>
</reference>
<name>A0A559JDJ7_9BACL</name>
<comment type="function">
    <text evidence="3">Toxic component of a type II toxin-antitoxin (TA) system.</text>
</comment>
<protein>
    <recommendedName>
        <fullName evidence="3">mRNA interferase</fullName>
        <ecNumber evidence="3">3.1.-.-</ecNumber>
    </recommendedName>
</protein>
<keyword evidence="2" id="KW-1277">Toxin-antitoxin system</keyword>
<sequence length="125" mass="14317">MAQIIDWLQTERTIQRGELYLCDLPAERGSVQSKYRPVIILQNNTGNRHSPTTLIAPLTRQNKPLPTHVHLREGIAGLLYDSHVLCEQIRTIDKSCLAKYIGKIDFDTEEFRNIEKSILISLGFK</sequence>
<evidence type="ECO:0000256" key="1">
    <source>
        <dbReference type="ARBA" id="ARBA00007521"/>
    </source>
</evidence>
<dbReference type="PANTHER" id="PTHR33988:SF2">
    <property type="entry name" value="ENDORIBONUCLEASE MAZF"/>
    <property type="match status" value="1"/>
</dbReference>
<dbReference type="AlphaFoldDB" id="A0A559JDJ7"/>
<dbReference type="RefSeq" id="WP_144704450.1">
    <property type="nucleotide sequence ID" value="NZ_VNJJ01000010.1"/>
</dbReference>
<dbReference type="PANTHER" id="PTHR33988">
    <property type="entry name" value="ENDORIBONUCLEASE MAZF-RELATED"/>
    <property type="match status" value="1"/>
</dbReference>
<dbReference type="GO" id="GO:0003677">
    <property type="term" value="F:DNA binding"/>
    <property type="evidence" value="ECO:0007669"/>
    <property type="project" value="InterPro"/>
</dbReference>
<evidence type="ECO:0000256" key="3">
    <source>
        <dbReference type="PIRNR" id="PIRNR033490"/>
    </source>
</evidence>
<dbReference type="InterPro" id="IPR011067">
    <property type="entry name" value="Plasmid_toxin/cell-grow_inhib"/>
</dbReference>
<dbReference type="SUPFAM" id="SSF50118">
    <property type="entry name" value="Cell growth inhibitor/plasmid maintenance toxic component"/>
    <property type="match status" value="1"/>
</dbReference>
<keyword evidence="3" id="KW-0540">Nuclease</keyword>
<dbReference type="EMBL" id="VNJJ01000010">
    <property type="protein sequence ID" value="TVX97946.1"/>
    <property type="molecule type" value="Genomic_DNA"/>
</dbReference>
<keyword evidence="3" id="KW-0255">Endonuclease</keyword>
<evidence type="ECO:0000313" key="4">
    <source>
        <dbReference type="EMBL" id="TVX97946.1"/>
    </source>
</evidence>
<dbReference type="GO" id="GO:0004521">
    <property type="term" value="F:RNA endonuclease activity"/>
    <property type="evidence" value="ECO:0007669"/>
    <property type="project" value="TreeGrafter"/>
</dbReference>
<dbReference type="Proteomes" id="UP000316330">
    <property type="component" value="Unassembled WGS sequence"/>
</dbReference>
<keyword evidence="3" id="KW-0378">Hydrolase</keyword>
<organism evidence="4 5">
    <name type="scientific">Cohnella terricola</name>
    <dbReference type="NCBI Taxonomy" id="1289167"/>
    <lineage>
        <taxon>Bacteria</taxon>
        <taxon>Bacillati</taxon>
        <taxon>Bacillota</taxon>
        <taxon>Bacilli</taxon>
        <taxon>Bacillales</taxon>
        <taxon>Paenibacillaceae</taxon>
        <taxon>Cohnella</taxon>
    </lineage>
</organism>
<dbReference type="PIRSF" id="PIRSF033490">
    <property type="entry name" value="MazF"/>
    <property type="match status" value="1"/>
</dbReference>